<reference evidence="1" key="2">
    <citation type="submission" date="2020-09" db="EMBL/GenBank/DDBJ databases">
        <authorList>
            <person name="Sun Q."/>
            <person name="Ohkuma M."/>
        </authorList>
    </citation>
    <scope>NUCLEOTIDE SEQUENCE</scope>
    <source>
        <strain evidence="1">JCM 10088</strain>
    </source>
</reference>
<dbReference type="PANTHER" id="PTHR39662:SF2">
    <property type="entry name" value="DUF354 DOMAIN-CONTAINING PROTEIN"/>
    <property type="match status" value="1"/>
</dbReference>
<evidence type="ECO:0000313" key="1">
    <source>
        <dbReference type="EMBL" id="GGP20249.1"/>
    </source>
</evidence>
<proteinExistence type="predicted"/>
<keyword evidence="2" id="KW-1185">Reference proteome</keyword>
<dbReference type="Pfam" id="PF04007">
    <property type="entry name" value="DUF354"/>
    <property type="match status" value="1"/>
</dbReference>
<sequence>MRIWFDALTAKQARIASILYLEGRQRGIDVEITCRNYDYVENIFKLYGVPHKCVGMHGSDPMDKLRKGFERSLLLLDVLGEFDVHVSLTSPDAFRIAFGLNKPIIAITDTVHSTFVNKLTLPLASLIILPNALPHSDILEYVPCDERRAIKWFNGLFEIMWIKRFSPKVEEIRALGLEPDEYAIFRFEESLASYYGYGDKLNLGIKAVEELVRRGLKVVVFPRYDHQAKAIESKFDGNDVVIPRAPLDGLNLAYHAAMVVTGGSTFSTEAALLGTPAISYFPTPYYIDDYLIKLGFPLRRCRPEELLGCISTMDLTKERPSLGSLVDPTDLILDAARSFSRS</sequence>
<gene>
    <name evidence="1" type="ORF">GCM10007981_07560</name>
</gene>
<dbReference type="InterPro" id="IPR007152">
    <property type="entry name" value="DUF354"/>
</dbReference>
<dbReference type="PANTHER" id="PTHR39662">
    <property type="entry name" value="DUF354 DOMAIN-CONTAINING PROTEIN-RELATED"/>
    <property type="match status" value="1"/>
</dbReference>
<dbReference type="OrthoDB" id="185087at2157"/>
<evidence type="ECO:0000313" key="2">
    <source>
        <dbReference type="Proteomes" id="UP000610960"/>
    </source>
</evidence>
<protein>
    <recommendedName>
        <fullName evidence="3">DUF354 domain-containing protein</fullName>
    </recommendedName>
</protein>
<evidence type="ECO:0008006" key="3">
    <source>
        <dbReference type="Google" id="ProtNLM"/>
    </source>
</evidence>
<organism evidence="1 2">
    <name type="scientific">Thermocladium modestius</name>
    <dbReference type="NCBI Taxonomy" id="62609"/>
    <lineage>
        <taxon>Archaea</taxon>
        <taxon>Thermoproteota</taxon>
        <taxon>Thermoprotei</taxon>
        <taxon>Thermoproteales</taxon>
        <taxon>Thermoproteaceae</taxon>
        <taxon>Thermocladium</taxon>
    </lineage>
</organism>
<dbReference type="AlphaFoldDB" id="A0A830GU59"/>
<reference evidence="1" key="1">
    <citation type="journal article" date="2014" name="Int. J. Syst. Evol. Microbiol.">
        <title>Complete genome sequence of Corynebacterium casei LMG S-19264T (=DSM 44701T), isolated from a smear-ripened cheese.</title>
        <authorList>
            <consortium name="US DOE Joint Genome Institute (JGI-PGF)"/>
            <person name="Walter F."/>
            <person name="Albersmeier A."/>
            <person name="Kalinowski J."/>
            <person name="Ruckert C."/>
        </authorList>
    </citation>
    <scope>NUCLEOTIDE SEQUENCE</scope>
    <source>
        <strain evidence="1">JCM 10088</strain>
    </source>
</reference>
<dbReference type="EMBL" id="BMNL01000002">
    <property type="protein sequence ID" value="GGP20249.1"/>
    <property type="molecule type" value="Genomic_DNA"/>
</dbReference>
<dbReference type="SUPFAM" id="SSF53756">
    <property type="entry name" value="UDP-Glycosyltransferase/glycogen phosphorylase"/>
    <property type="match status" value="1"/>
</dbReference>
<dbReference type="Proteomes" id="UP000610960">
    <property type="component" value="Unassembled WGS sequence"/>
</dbReference>
<comment type="caution">
    <text evidence="1">The sequence shown here is derived from an EMBL/GenBank/DDBJ whole genome shotgun (WGS) entry which is preliminary data.</text>
</comment>
<dbReference type="PIRSF" id="PIRSF005357">
    <property type="entry name" value="UCP005357"/>
    <property type="match status" value="1"/>
</dbReference>
<name>A0A830GU59_9CREN</name>
<accession>A0A830GU59</accession>